<organism evidence="1">
    <name type="scientific">Aegilops tauschii</name>
    <name type="common">Tausch's goatgrass</name>
    <name type="synonym">Aegilops squarrosa</name>
    <dbReference type="NCBI Taxonomy" id="37682"/>
    <lineage>
        <taxon>Eukaryota</taxon>
        <taxon>Viridiplantae</taxon>
        <taxon>Streptophyta</taxon>
        <taxon>Embryophyta</taxon>
        <taxon>Tracheophyta</taxon>
        <taxon>Spermatophyta</taxon>
        <taxon>Magnoliopsida</taxon>
        <taxon>Liliopsida</taxon>
        <taxon>Poales</taxon>
        <taxon>Poaceae</taxon>
        <taxon>BOP clade</taxon>
        <taxon>Pooideae</taxon>
        <taxon>Triticodae</taxon>
        <taxon>Triticeae</taxon>
        <taxon>Triticinae</taxon>
        <taxon>Aegilops</taxon>
    </lineage>
</organism>
<name>M8BWL2_AEGTA</name>
<evidence type="ECO:0000313" key="1">
    <source>
        <dbReference type="EnsemblPlants" id="EMT11199"/>
    </source>
</evidence>
<accession>M8BWL2</accession>
<protein>
    <recommendedName>
        <fullName evidence="2">Embryo surrounding factor 1 brassicaceae domain-containing protein</fullName>
    </recommendedName>
</protein>
<dbReference type="AlphaFoldDB" id="M8BWL2"/>
<dbReference type="EnsemblPlants" id="EMT11199">
    <property type="protein sequence ID" value="EMT11199"/>
    <property type="gene ID" value="F775_07096"/>
</dbReference>
<reference evidence="1" key="1">
    <citation type="submission" date="2015-06" db="UniProtKB">
        <authorList>
            <consortium name="EnsemblPlants"/>
        </authorList>
    </citation>
    <scope>IDENTIFICATION</scope>
</reference>
<evidence type="ECO:0008006" key="2">
    <source>
        <dbReference type="Google" id="ProtNLM"/>
    </source>
</evidence>
<proteinExistence type="predicted"/>
<sequence>MLLGNLTLPYQPDLIWIDEIDMAILSYLFTSLNFDINQSRADRPSVAFPSNHLPLGQRQIITMTKSRFAYVMAILFIGWVAGTAECRLEAGSKADLDYHTKTSTAGDINESKLNVKFCLRKKCGSPDSPFGVDCYCCLNKPDAPCFATSDDCQKKCPTCNPSCALSDVKEFHL</sequence>